<keyword evidence="2" id="KW-1185">Reference proteome</keyword>
<evidence type="ECO:0000313" key="1">
    <source>
        <dbReference type="EMBL" id="ORY94225.1"/>
    </source>
</evidence>
<gene>
    <name evidence="1" type="ORF">BCR43DRAFT_507417</name>
</gene>
<dbReference type="InParanoid" id="A0A1X2H6X2"/>
<name>A0A1X2H6X2_SYNRA</name>
<organism evidence="1 2">
    <name type="scientific">Syncephalastrum racemosum</name>
    <name type="common">Filamentous fungus</name>
    <dbReference type="NCBI Taxonomy" id="13706"/>
    <lineage>
        <taxon>Eukaryota</taxon>
        <taxon>Fungi</taxon>
        <taxon>Fungi incertae sedis</taxon>
        <taxon>Mucoromycota</taxon>
        <taxon>Mucoromycotina</taxon>
        <taxon>Mucoromycetes</taxon>
        <taxon>Mucorales</taxon>
        <taxon>Syncephalastraceae</taxon>
        <taxon>Syncephalastrum</taxon>
    </lineage>
</organism>
<accession>A0A1X2H6X2</accession>
<dbReference type="EMBL" id="MCGN01000008">
    <property type="protein sequence ID" value="ORY94225.1"/>
    <property type="molecule type" value="Genomic_DNA"/>
</dbReference>
<dbReference type="Proteomes" id="UP000242180">
    <property type="component" value="Unassembled WGS sequence"/>
</dbReference>
<protein>
    <submittedName>
        <fullName evidence="1">Uncharacterized protein</fullName>
    </submittedName>
</protein>
<dbReference type="AlphaFoldDB" id="A0A1X2H6X2"/>
<comment type="caution">
    <text evidence="1">The sequence shown here is derived from an EMBL/GenBank/DDBJ whole genome shotgun (WGS) entry which is preliminary data.</text>
</comment>
<reference evidence="1 2" key="1">
    <citation type="submission" date="2016-07" db="EMBL/GenBank/DDBJ databases">
        <title>Pervasive Adenine N6-methylation of Active Genes in Fungi.</title>
        <authorList>
            <consortium name="DOE Joint Genome Institute"/>
            <person name="Mondo S.J."/>
            <person name="Dannebaum R.O."/>
            <person name="Kuo R.C."/>
            <person name="Labutti K."/>
            <person name="Haridas S."/>
            <person name="Kuo A."/>
            <person name="Salamov A."/>
            <person name="Ahrendt S.R."/>
            <person name="Lipzen A."/>
            <person name="Sullivan W."/>
            <person name="Andreopoulos W.B."/>
            <person name="Clum A."/>
            <person name="Lindquist E."/>
            <person name="Daum C."/>
            <person name="Ramamoorthy G.K."/>
            <person name="Gryganskyi A."/>
            <person name="Culley D."/>
            <person name="Magnuson J.K."/>
            <person name="James T.Y."/>
            <person name="O'Malley M.A."/>
            <person name="Stajich J.E."/>
            <person name="Spatafora J.W."/>
            <person name="Visel A."/>
            <person name="Grigoriev I.V."/>
        </authorList>
    </citation>
    <scope>NUCLEOTIDE SEQUENCE [LARGE SCALE GENOMIC DNA]</scope>
    <source>
        <strain evidence="1 2">NRRL 2496</strain>
    </source>
</reference>
<sequence length="172" mass="19316">MTYAAFNCESLAIERRQYLAYRCPLQAFSFCDNAGLMSIPRASPRKLRTATGHAAEYDVTTVYREEHCDFPAICGVILFKTVDRLLYRQSMIAKFKSLSEAHISELRSPVDATIVLEQGADEGRALGETKASEATSRSLLANDFCRLHRSQRCPEPAETGAHDRFSKMLVLF</sequence>
<proteinExistence type="predicted"/>
<evidence type="ECO:0000313" key="2">
    <source>
        <dbReference type="Proteomes" id="UP000242180"/>
    </source>
</evidence>